<dbReference type="Proteomes" id="UP000326757">
    <property type="component" value="Unassembled WGS sequence"/>
</dbReference>
<evidence type="ECO:0000313" key="2">
    <source>
        <dbReference type="EMBL" id="KAB8296787.1"/>
    </source>
</evidence>
<organism evidence="2 3">
    <name type="scientific">Monilinia laxa</name>
    <name type="common">Brown rot fungus</name>
    <name type="synonym">Sclerotinia laxa</name>
    <dbReference type="NCBI Taxonomy" id="61186"/>
    <lineage>
        <taxon>Eukaryota</taxon>
        <taxon>Fungi</taxon>
        <taxon>Dikarya</taxon>
        <taxon>Ascomycota</taxon>
        <taxon>Pezizomycotina</taxon>
        <taxon>Leotiomycetes</taxon>
        <taxon>Helotiales</taxon>
        <taxon>Sclerotiniaceae</taxon>
        <taxon>Monilinia</taxon>
    </lineage>
</organism>
<keyword evidence="3" id="KW-1185">Reference proteome</keyword>
<comment type="caution">
    <text evidence="2">The sequence shown here is derived from an EMBL/GenBank/DDBJ whole genome shotgun (WGS) entry which is preliminary data.</text>
</comment>
<dbReference type="EMBL" id="VIGI01000008">
    <property type="protein sequence ID" value="KAB8296787.1"/>
    <property type="molecule type" value="Genomic_DNA"/>
</dbReference>
<accession>A0A5N6K380</accession>
<feature type="region of interest" description="Disordered" evidence="1">
    <location>
        <begin position="1"/>
        <end position="119"/>
    </location>
</feature>
<sequence>MPPKSIKNMASSNEKRSKDPAEDPASDSQSDVLPLAKRPKPRGRSRSQPEHKSVTPPNRRGSGRPPHSKLVVTDSDDLMDDSDEDPAESSKVTQKRKRGASKVSQSSIRSVAKKNSKNK</sequence>
<proteinExistence type="predicted"/>
<name>A0A5N6K380_MONLA</name>
<gene>
    <name evidence="2" type="ORF">EYC80_002204</name>
</gene>
<protein>
    <submittedName>
        <fullName evidence="2">Uncharacterized protein</fullName>
    </submittedName>
</protein>
<evidence type="ECO:0000313" key="3">
    <source>
        <dbReference type="Proteomes" id="UP000326757"/>
    </source>
</evidence>
<evidence type="ECO:0000256" key="1">
    <source>
        <dbReference type="SAM" id="MobiDB-lite"/>
    </source>
</evidence>
<dbReference type="AlphaFoldDB" id="A0A5N6K380"/>
<feature type="compositionally biased region" description="Acidic residues" evidence="1">
    <location>
        <begin position="74"/>
        <end position="87"/>
    </location>
</feature>
<reference evidence="2 3" key="1">
    <citation type="submission" date="2019-06" db="EMBL/GenBank/DDBJ databases">
        <title>Genome Sequence of the Brown Rot Fungal Pathogen Monilinia laxa.</title>
        <authorList>
            <person name="De Miccolis Angelini R.M."/>
            <person name="Landi L."/>
            <person name="Abate D."/>
            <person name="Pollastro S."/>
            <person name="Romanazzi G."/>
            <person name="Faretra F."/>
        </authorList>
    </citation>
    <scope>NUCLEOTIDE SEQUENCE [LARGE SCALE GENOMIC DNA]</scope>
    <source>
        <strain evidence="2 3">Mlax316</strain>
    </source>
</reference>